<evidence type="ECO:0000256" key="2">
    <source>
        <dbReference type="ARBA" id="ARBA00004561"/>
    </source>
</evidence>
<proteinExistence type="predicted"/>
<evidence type="ECO:0000256" key="5">
    <source>
        <dbReference type="ARBA" id="ARBA00023263"/>
    </source>
</evidence>
<keyword evidence="6" id="KW-1133">Transmembrane helix</keyword>
<evidence type="ECO:0000313" key="7">
    <source>
        <dbReference type="EMBL" id="HIP17520.1"/>
    </source>
</evidence>
<dbReference type="EMBL" id="DQSV01000087">
    <property type="protein sequence ID" value="HIP17520.1"/>
    <property type="molecule type" value="Genomic_DNA"/>
</dbReference>
<evidence type="ECO:0000256" key="4">
    <source>
        <dbReference type="ARBA" id="ARBA00022525"/>
    </source>
</evidence>
<gene>
    <name evidence="7" type="ORF">EYG76_04400</name>
</gene>
<dbReference type="InterPro" id="IPR007166">
    <property type="entry name" value="Class3_signal_pept_motif"/>
</dbReference>
<protein>
    <submittedName>
        <fullName evidence="7">Class III signal peptide-containing protein</fullName>
    </submittedName>
</protein>
<organism evidence="7 8">
    <name type="scientific">Methanothermococcus okinawensis</name>
    <dbReference type="NCBI Taxonomy" id="155863"/>
    <lineage>
        <taxon>Archaea</taxon>
        <taxon>Methanobacteriati</taxon>
        <taxon>Methanobacteriota</taxon>
        <taxon>Methanomada group</taxon>
        <taxon>Methanococci</taxon>
        <taxon>Methanococcales</taxon>
        <taxon>Methanococcaceae</taxon>
        <taxon>Methanothermococcus</taxon>
    </lineage>
</organism>
<evidence type="ECO:0000256" key="6">
    <source>
        <dbReference type="SAM" id="Phobius"/>
    </source>
</evidence>
<dbReference type="Pfam" id="PF04021">
    <property type="entry name" value="Class_IIIsignal"/>
    <property type="match status" value="1"/>
</dbReference>
<name>A0A832YSY7_9EURY</name>
<reference evidence="7" key="1">
    <citation type="journal article" date="2020" name="ISME J.">
        <title>Gammaproteobacteria mediating utilization of methyl-, sulfur- and petroleum organic compounds in deep ocean hydrothermal plumes.</title>
        <authorList>
            <person name="Zhou Z."/>
            <person name="Liu Y."/>
            <person name="Pan J."/>
            <person name="Cron B.R."/>
            <person name="Toner B.M."/>
            <person name="Anantharaman K."/>
            <person name="Breier J.A."/>
            <person name="Dick G.J."/>
            <person name="Li M."/>
        </authorList>
    </citation>
    <scope>NUCLEOTIDE SEQUENCE</scope>
    <source>
        <strain evidence="7">SZUA-1385</strain>
    </source>
</reference>
<dbReference type="Proteomes" id="UP000605144">
    <property type="component" value="Unassembled WGS sequence"/>
</dbReference>
<dbReference type="GO" id="GO:0005576">
    <property type="term" value="C:extracellular region"/>
    <property type="evidence" value="ECO:0007669"/>
    <property type="project" value="UniProtKB-SubCell"/>
</dbReference>
<keyword evidence="6" id="KW-0472">Membrane</keyword>
<dbReference type="AlphaFoldDB" id="A0A832YSY7"/>
<keyword evidence="6" id="KW-0812">Transmembrane</keyword>
<keyword evidence="5" id="KW-0281">Fimbrium</keyword>
<evidence type="ECO:0000313" key="8">
    <source>
        <dbReference type="Proteomes" id="UP000605144"/>
    </source>
</evidence>
<evidence type="ECO:0000256" key="1">
    <source>
        <dbReference type="ARBA" id="ARBA00004241"/>
    </source>
</evidence>
<evidence type="ECO:0000256" key="3">
    <source>
        <dbReference type="ARBA" id="ARBA00004613"/>
    </source>
</evidence>
<feature type="transmembrane region" description="Helical" evidence="6">
    <location>
        <begin position="21"/>
        <end position="38"/>
    </location>
</feature>
<comment type="caution">
    <text evidence="7">The sequence shown here is derived from an EMBL/GenBank/DDBJ whole genome shotgun (WGS) entry which is preliminary data.</text>
</comment>
<dbReference type="GO" id="GO:0009986">
    <property type="term" value="C:cell surface"/>
    <property type="evidence" value="ECO:0007669"/>
    <property type="project" value="UniProtKB-SubCell"/>
</dbReference>
<comment type="subcellular location">
    <subcellularLocation>
        <location evidence="1">Cell surface</location>
    </subcellularLocation>
    <subcellularLocation>
        <location evidence="2">Fimbrium</location>
    </subcellularLocation>
    <subcellularLocation>
        <location evidence="3">Secreted</location>
    </subcellularLocation>
</comment>
<sequence>MKKVIKKLLSQKGQLSIEFSILMVAIIAAAVIVGYHMINTAIGIRNTSIDMINRTSNVTMEALSVVE</sequence>
<accession>A0A832YSY7</accession>
<keyword evidence="4" id="KW-0964">Secreted</keyword>